<evidence type="ECO:0008006" key="4">
    <source>
        <dbReference type="Google" id="ProtNLM"/>
    </source>
</evidence>
<dbReference type="AlphaFoldDB" id="H7EMK3"/>
<evidence type="ECO:0000313" key="3">
    <source>
        <dbReference type="Proteomes" id="UP000003571"/>
    </source>
</evidence>
<keyword evidence="1" id="KW-1133">Transmembrane helix</keyword>
<comment type="caution">
    <text evidence="2">The sequence shown here is derived from an EMBL/GenBank/DDBJ whole genome shotgun (WGS) entry which is preliminary data.</text>
</comment>
<reference evidence="2 3" key="1">
    <citation type="submission" date="2011-09" db="EMBL/GenBank/DDBJ databases">
        <title>The draft genome of Treponema saccharophilum DSM 2985.</title>
        <authorList>
            <consortium name="US DOE Joint Genome Institute (JGI-PGF)"/>
            <person name="Lucas S."/>
            <person name="Copeland A."/>
            <person name="Lapidus A."/>
            <person name="Glavina del Rio T."/>
            <person name="Dalin E."/>
            <person name="Tice H."/>
            <person name="Bruce D."/>
            <person name="Goodwin L."/>
            <person name="Pitluck S."/>
            <person name="Peters L."/>
            <person name="Kyrpides N."/>
            <person name="Mavromatis K."/>
            <person name="Ivanova N."/>
            <person name="Markowitz V."/>
            <person name="Cheng J.-F."/>
            <person name="Hugenholtz P."/>
            <person name="Woyke T."/>
            <person name="Wu D."/>
            <person name="Gronow S."/>
            <person name="Wellnitz S."/>
            <person name="Brambilla E."/>
            <person name="Klenk H.-P."/>
            <person name="Eisen J.A."/>
        </authorList>
    </citation>
    <scope>NUCLEOTIDE SEQUENCE [LARGE SCALE GENOMIC DNA]</scope>
    <source>
        <strain evidence="2 3">DSM 2985</strain>
    </source>
</reference>
<evidence type="ECO:0000313" key="2">
    <source>
        <dbReference type="EMBL" id="EIC01288.1"/>
    </source>
</evidence>
<feature type="transmembrane region" description="Helical" evidence="1">
    <location>
        <begin position="82"/>
        <end position="112"/>
    </location>
</feature>
<dbReference type="Pfam" id="PF04306">
    <property type="entry name" value="DUF456"/>
    <property type="match status" value="1"/>
</dbReference>
<dbReference type="OrthoDB" id="9808460at2"/>
<dbReference type="eggNOG" id="COG2839">
    <property type="taxonomic scope" value="Bacteria"/>
</dbReference>
<dbReference type="RefSeq" id="WP_002705564.1">
    <property type="nucleotide sequence ID" value="NZ_AGRW01000051.1"/>
</dbReference>
<dbReference type="STRING" id="907348.TresaDRAFT_0425"/>
<protein>
    <recommendedName>
        <fullName evidence="4">DUF456 domain-containing protein</fullName>
    </recommendedName>
</protein>
<organism evidence="2 3">
    <name type="scientific">Treponema saccharophilum DSM 2985</name>
    <dbReference type="NCBI Taxonomy" id="907348"/>
    <lineage>
        <taxon>Bacteria</taxon>
        <taxon>Pseudomonadati</taxon>
        <taxon>Spirochaetota</taxon>
        <taxon>Spirochaetia</taxon>
        <taxon>Spirochaetales</taxon>
        <taxon>Treponemataceae</taxon>
        <taxon>Treponema</taxon>
    </lineage>
</organism>
<feature type="transmembrane region" description="Helical" evidence="1">
    <location>
        <begin position="132"/>
        <end position="158"/>
    </location>
</feature>
<accession>H7EMK3</accession>
<gene>
    <name evidence="2" type="ORF">TresaDRAFT_0425</name>
</gene>
<feature type="transmembrane region" description="Helical" evidence="1">
    <location>
        <begin position="28"/>
        <end position="61"/>
    </location>
</feature>
<dbReference type="Proteomes" id="UP000003571">
    <property type="component" value="Unassembled WGS sequence"/>
</dbReference>
<dbReference type="InterPro" id="IPR007403">
    <property type="entry name" value="DUF456"/>
</dbReference>
<name>H7EMK3_9SPIR</name>
<sequence length="162" mass="16887">MFLLVLAFFLIILGLVGAFLPALPGPPVSWLGLLAAFFSASASLSFATVAVSFVVMAAVTAMDYLLPPAMTRKFGGSRAGGIGATVGLVAGLFLPLPVLGVILCPFFGAFIFEFLNSPDDTARAFNSAWGAFIGFLLGTGAKAAVAVSFFWILVLNLVKGWF</sequence>
<evidence type="ECO:0000256" key="1">
    <source>
        <dbReference type="SAM" id="Phobius"/>
    </source>
</evidence>
<dbReference type="PANTHER" id="PTHR39165">
    <property type="entry name" value="IG HYPOTHETICAL 17883"/>
    <property type="match status" value="1"/>
</dbReference>
<keyword evidence="3" id="KW-1185">Reference proteome</keyword>
<proteinExistence type="predicted"/>
<dbReference type="PANTHER" id="PTHR39165:SF1">
    <property type="entry name" value="DUF456 DOMAIN-CONTAINING PROTEIN"/>
    <property type="match status" value="1"/>
</dbReference>
<keyword evidence="1" id="KW-0812">Transmembrane</keyword>
<dbReference type="PATRIC" id="fig|907348.3.peg.2178"/>
<keyword evidence="1" id="KW-0472">Membrane</keyword>
<dbReference type="EMBL" id="AGRW01000051">
    <property type="protein sequence ID" value="EIC01288.1"/>
    <property type="molecule type" value="Genomic_DNA"/>
</dbReference>